<accession>A0A285GPP0</accession>
<evidence type="ECO:0000313" key="13">
    <source>
        <dbReference type="Proteomes" id="UP000219573"/>
    </source>
</evidence>
<evidence type="ECO:0000256" key="1">
    <source>
        <dbReference type="ARBA" id="ARBA00022741"/>
    </source>
</evidence>
<dbReference type="SUPFAM" id="SSF52540">
    <property type="entry name" value="P-loop containing nucleoside triphosphate hydrolases"/>
    <property type="match status" value="1"/>
</dbReference>
<dbReference type="GO" id="GO:0005829">
    <property type="term" value="C:cytosol"/>
    <property type="evidence" value="ECO:0007669"/>
    <property type="project" value="TreeGrafter"/>
</dbReference>
<evidence type="ECO:0000256" key="3">
    <source>
        <dbReference type="ARBA" id="ARBA00022806"/>
    </source>
</evidence>
<dbReference type="EMBL" id="OBDZ01000009">
    <property type="protein sequence ID" value="SNY25600.1"/>
    <property type="molecule type" value="Genomic_DNA"/>
</dbReference>
<dbReference type="InterPro" id="IPR000212">
    <property type="entry name" value="DNA_helicase_UvrD/REP"/>
</dbReference>
<reference evidence="13" key="1">
    <citation type="submission" date="2017-09" db="EMBL/GenBank/DDBJ databases">
        <authorList>
            <person name="Varghese N."/>
            <person name="Submissions S."/>
        </authorList>
    </citation>
    <scope>NUCLEOTIDE SEQUENCE [LARGE SCALE GENOMIC DNA]</scope>
    <source>
        <strain evidence="13">MSL47</strain>
    </source>
</reference>
<dbReference type="AlphaFoldDB" id="A0A285GPP0"/>
<dbReference type="GO" id="GO:0003677">
    <property type="term" value="F:DNA binding"/>
    <property type="evidence" value="ECO:0007669"/>
    <property type="project" value="InterPro"/>
</dbReference>
<dbReference type="OrthoDB" id="9810135at2"/>
<keyword evidence="12" id="KW-0540">Nuclease</keyword>
<dbReference type="InterPro" id="IPR014017">
    <property type="entry name" value="DNA_helicase_UvrD-like_C"/>
</dbReference>
<organism evidence="12 13">
    <name type="scientific">Orenia metallireducens</name>
    <dbReference type="NCBI Taxonomy" id="1413210"/>
    <lineage>
        <taxon>Bacteria</taxon>
        <taxon>Bacillati</taxon>
        <taxon>Bacillota</taxon>
        <taxon>Clostridia</taxon>
        <taxon>Halanaerobiales</taxon>
        <taxon>Halobacteroidaceae</taxon>
        <taxon>Orenia</taxon>
    </lineage>
</organism>
<evidence type="ECO:0000313" key="12">
    <source>
        <dbReference type="EMBL" id="SNY25600.1"/>
    </source>
</evidence>
<dbReference type="PANTHER" id="PTHR11070:SF67">
    <property type="entry name" value="DNA 3'-5' HELICASE"/>
    <property type="match status" value="1"/>
</dbReference>
<feature type="domain" description="UvrD-like helicase C-terminal" evidence="11">
    <location>
        <begin position="468"/>
        <end position="715"/>
    </location>
</feature>
<keyword evidence="5" id="KW-0413">Isomerase</keyword>
<dbReference type="EC" id="5.6.2.4" evidence="7"/>
<feature type="binding site" evidence="9">
    <location>
        <begin position="7"/>
        <end position="14"/>
    </location>
    <ligand>
        <name>ATP</name>
        <dbReference type="ChEBI" id="CHEBI:30616"/>
    </ligand>
</feature>
<keyword evidence="13" id="KW-1185">Reference proteome</keyword>
<dbReference type="Pfam" id="PF00580">
    <property type="entry name" value="UvrD-helicase"/>
    <property type="match status" value="1"/>
</dbReference>
<dbReference type="GO" id="GO:0043138">
    <property type="term" value="F:3'-5' DNA helicase activity"/>
    <property type="evidence" value="ECO:0007669"/>
    <property type="project" value="UniProtKB-EC"/>
</dbReference>
<evidence type="ECO:0000256" key="9">
    <source>
        <dbReference type="PROSITE-ProRule" id="PRU00560"/>
    </source>
</evidence>
<comment type="catalytic activity">
    <reaction evidence="6">
        <text>Couples ATP hydrolysis with the unwinding of duplex DNA by translocating in the 3'-5' direction.</text>
        <dbReference type="EC" id="5.6.2.4"/>
    </reaction>
</comment>
<evidence type="ECO:0000256" key="2">
    <source>
        <dbReference type="ARBA" id="ARBA00022801"/>
    </source>
</evidence>
<comment type="catalytic activity">
    <reaction evidence="8">
        <text>ATP + H2O = ADP + phosphate + H(+)</text>
        <dbReference type="Rhea" id="RHEA:13065"/>
        <dbReference type="ChEBI" id="CHEBI:15377"/>
        <dbReference type="ChEBI" id="CHEBI:15378"/>
        <dbReference type="ChEBI" id="CHEBI:30616"/>
        <dbReference type="ChEBI" id="CHEBI:43474"/>
        <dbReference type="ChEBI" id="CHEBI:456216"/>
        <dbReference type="EC" id="5.6.2.4"/>
    </reaction>
</comment>
<gene>
    <name evidence="12" type="ORF">SAMN06265827_109120</name>
</gene>
<evidence type="ECO:0000256" key="5">
    <source>
        <dbReference type="ARBA" id="ARBA00023235"/>
    </source>
</evidence>
<keyword evidence="3 9" id="KW-0347">Helicase</keyword>
<dbReference type="GO" id="GO:0004527">
    <property type="term" value="F:exonuclease activity"/>
    <property type="evidence" value="ECO:0007669"/>
    <property type="project" value="UniProtKB-KW"/>
</dbReference>
<dbReference type="GO" id="GO:0005524">
    <property type="term" value="F:ATP binding"/>
    <property type="evidence" value="ECO:0007669"/>
    <property type="project" value="UniProtKB-UniRule"/>
</dbReference>
<evidence type="ECO:0000256" key="8">
    <source>
        <dbReference type="ARBA" id="ARBA00048988"/>
    </source>
</evidence>
<dbReference type="GO" id="GO:0016887">
    <property type="term" value="F:ATP hydrolysis activity"/>
    <property type="evidence" value="ECO:0007669"/>
    <property type="project" value="RHEA"/>
</dbReference>
<dbReference type="InterPro" id="IPR014016">
    <property type="entry name" value="UvrD-like_ATP-bd"/>
</dbReference>
<evidence type="ECO:0000256" key="7">
    <source>
        <dbReference type="ARBA" id="ARBA00034808"/>
    </source>
</evidence>
<dbReference type="PROSITE" id="PS51217">
    <property type="entry name" value="UVRD_HELICASE_CTER"/>
    <property type="match status" value="1"/>
</dbReference>
<dbReference type="Gene3D" id="3.40.50.300">
    <property type="entry name" value="P-loop containing nucleotide triphosphate hydrolases"/>
    <property type="match status" value="4"/>
</dbReference>
<keyword evidence="12" id="KW-0269">Exonuclease</keyword>
<dbReference type="RefSeq" id="WP_097017563.1">
    <property type="nucleotide sequence ID" value="NZ_OBDZ01000009.1"/>
</dbReference>
<proteinExistence type="predicted"/>
<name>A0A285GPP0_9FIRM</name>
<evidence type="ECO:0000256" key="6">
    <source>
        <dbReference type="ARBA" id="ARBA00034617"/>
    </source>
</evidence>
<keyword evidence="4 9" id="KW-0067">ATP-binding</keyword>
<keyword evidence="1 9" id="KW-0547">Nucleotide-binding</keyword>
<evidence type="ECO:0000256" key="4">
    <source>
        <dbReference type="ARBA" id="ARBA00022840"/>
    </source>
</evidence>
<evidence type="ECO:0000259" key="10">
    <source>
        <dbReference type="PROSITE" id="PS51198"/>
    </source>
</evidence>
<dbReference type="Proteomes" id="UP000219573">
    <property type="component" value="Unassembled WGS sequence"/>
</dbReference>
<dbReference type="GO" id="GO:0000725">
    <property type="term" value="P:recombinational repair"/>
    <property type="evidence" value="ECO:0007669"/>
    <property type="project" value="TreeGrafter"/>
</dbReference>
<protein>
    <recommendedName>
        <fullName evidence="7">DNA 3'-5' helicase</fullName>
        <ecNumber evidence="7">5.6.2.4</ecNumber>
    </recommendedName>
</protein>
<dbReference type="PANTHER" id="PTHR11070">
    <property type="entry name" value="UVRD / RECB / PCRA DNA HELICASE FAMILY MEMBER"/>
    <property type="match status" value="1"/>
</dbReference>
<dbReference type="Pfam" id="PF13361">
    <property type="entry name" value="UvrD_C"/>
    <property type="match status" value="2"/>
</dbReference>
<dbReference type="PROSITE" id="PS51198">
    <property type="entry name" value="UVRD_HELICASE_ATP_BIND"/>
    <property type="match status" value="1"/>
</dbReference>
<dbReference type="InterPro" id="IPR027417">
    <property type="entry name" value="P-loop_NTPase"/>
</dbReference>
<feature type="domain" description="UvrD-like helicase ATP-binding" evidence="10">
    <location>
        <begin position="1"/>
        <end position="433"/>
    </location>
</feature>
<dbReference type="Pfam" id="PF14281">
    <property type="entry name" value="PDDEXK_4"/>
    <property type="match status" value="1"/>
</dbReference>
<evidence type="ECO:0000259" key="11">
    <source>
        <dbReference type="PROSITE" id="PS51217"/>
    </source>
</evidence>
<sequence>MINILKASAGTGKTYRLSLEYLAALLRGEDFEEIVVMTFTRKATAEIRERVLAHIEDILEREEKSEVFDSLKEIYEGFELDLNLLREVYQRMLENKDKVRIYTIDSFINNIFKKAIAPYLDIYTYEIIEDDQNTETIEGIFKEILDNREYFTLMEKFLKDNTERDVDNYIGLIKNLIDERWKFLLIKPSNRSARAVGNLVSLFEQCLDTLEEIAIDRGKELSPAFLKKDFKDYLNLSSVEDKEEYIIRNYKVFIKNEFWNGSKTRAKAVAELLEELRGSYEVFRENLASYIYNTEMISYEQEVFNFSKMIFAIYDKIKFKEKSFTHSDISNYTYHYFYQEELSLLEGKVVSDYFFELLGTEVKTLFIDEFQDTSVLQWKILKPLIDKCQHVIAVGDEKQSIYGWRGGEKKLFAKLDQILDGTSESLSTCYRSEKEIISFVNPFFKGIYDNWYYEDVKHLAKKDGGYVQMLLGGNSLLINTETKVFQKLSKTEQQQALEFNDKVIVNLKEEIAESIQEKLVNYQKIAILARGNNDLAEIARELDKLDIPYILESKDSLIDHQAVKPIYALLSYLLYNDYFQLLRFLRSDLINLNNQGLKYLLRNKELVEGYLRGEESTIELSDLGQLLAEIRGLKLLDFNKLSNYLIEGCGLLDTYQGNTGALKNLYSFFKLMKDFNYLKEFMDYLGENKDSQELKQVGAKESNAVKLMTIHKSKGLSFETEFFYWKPSSSRGNNGDQLEVYLNFDDKFEHVEDYLLSNSKYNSLFEYLGYDFYQQAQEKEFVEEINNIYVALTRPERNLFIYLEAPCKFNEKNNENDYWKDKSYKLYEDAILAGMRVNSLQELIEAKSIGVLSQARVAEEKKNIKVAKLRDYFALVEDIVEEDNELDKDLDLNKELKRVEGLAIHYYLEHIKYNTTVEKEYAQSMVLAKYGNMLGGAKIVDLFKRVDDFISSHCEYFAEKWEVFTEYELEANHQLHRIDRLMVDRANKEIMILDYKSGDTKQESQLERYQRIIRKKLGREYEIKAEFLEL</sequence>
<dbReference type="InterPro" id="IPR029470">
    <property type="entry name" value="PDDEXK_4"/>
</dbReference>
<keyword evidence="2 9" id="KW-0378">Hydrolase</keyword>